<evidence type="ECO:0000259" key="2">
    <source>
        <dbReference type="Pfam" id="PF05189"/>
    </source>
</evidence>
<dbReference type="InterPro" id="IPR037136">
    <property type="entry name" value="RNA3'_phos_cyclase_dom_sf"/>
</dbReference>
<organism evidence="3">
    <name type="scientific">Trepomonas sp. PC1</name>
    <dbReference type="NCBI Taxonomy" id="1076344"/>
    <lineage>
        <taxon>Eukaryota</taxon>
        <taxon>Metamonada</taxon>
        <taxon>Diplomonadida</taxon>
        <taxon>Hexamitidae</taxon>
        <taxon>Hexamitinae</taxon>
        <taxon>Trepomonas</taxon>
    </lineage>
</organism>
<feature type="domain" description="RNA 3'-terminal phosphate cyclase insert" evidence="2">
    <location>
        <begin position="168"/>
        <end position="263"/>
    </location>
</feature>
<feature type="non-terminal residue" evidence="3">
    <location>
        <position position="344"/>
    </location>
</feature>
<dbReference type="InterPro" id="IPR036553">
    <property type="entry name" value="RPTC_insert"/>
</dbReference>
<dbReference type="AlphaFoldDB" id="A0A146KLF3"/>
<dbReference type="EMBL" id="GDID01000241">
    <property type="protein sequence ID" value="JAP96365.1"/>
    <property type="molecule type" value="Transcribed_RNA"/>
</dbReference>
<sequence length="344" mass="37756">SLRAIISLSMLSGKPVQIQNIQPKLSDAEVCFINILAKIAPSTKARITADGKQVTFEPGIIEGGEFTFQCDGERSLGYYLEYLIMILPLGKFISKITLQGCTHNNSDLSVDYISQILIPHISYYHPEQSLKLDILQRAFNIDAANGKVILVTNPCPQFQSLQFTKPSPILQLTGCIVSLNIPPTMGQRMLQKLKLSFDFVSNFNLNVITHGGKNVISAPGYGCLLVAKTESGSQFGAEIYTDHIQTNPEELADYLSQQMSQQIENFGAIDVLSQVSVVLHAACGVEDVSYIRCGKISEKTMEALRVVKEILGIEAQVEEYRIQGVVCGVNIIVRGAGVRNIGMR</sequence>
<dbReference type="PANTHER" id="PTHR11096">
    <property type="entry name" value="RNA 3' TERMINAL PHOSPHATE CYCLASE"/>
    <property type="match status" value="1"/>
</dbReference>
<dbReference type="InterPro" id="IPR000228">
    <property type="entry name" value="RNA3'_term_phos_cyc"/>
</dbReference>
<protein>
    <submittedName>
        <fullName evidence="3">RNA 3'-terminal phosphate cyclase-like protein</fullName>
    </submittedName>
</protein>
<dbReference type="GO" id="GO:0004521">
    <property type="term" value="F:RNA endonuclease activity"/>
    <property type="evidence" value="ECO:0007669"/>
    <property type="project" value="TreeGrafter"/>
</dbReference>
<dbReference type="Pfam" id="PF05189">
    <property type="entry name" value="RTC_insert"/>
    <property type="match status" value="1"/>
</dbReference>
<dbReference type="PANTHER" id="PTHR11096:SF1">
    <property type="entry name" value="RNA 3'-TERMINAL PHOSPHATE CYCLASE-LIKE PROTEIN"/>
    <property type="match status" value="1"/>
</dbReference>
<dbReference type="InterPro" id="IPR013791">
    <property type="entry name" value="RNA3'-term_phos_cycl_insert"/>
</dbReference>
<evidence type="ECO:0000259" key="1">
    <source>
        <dbReference type="Pfam" id="PF01137"/>
    </source>
</evidence>
<dbReference type="SUPFAM" id="SSF55205">
    <property type="entry name" value="EPT/RTPC-like"/>
    <property type="match status" value="1"/>
</dbReference>
<feature type="non-terminal residue" evidence="3">
    <location>
        <position position="1"/>
    </location>
</feature>
<accession>A0A146KLF3</accession>
<gene>
    <name evidence="3" type="ORF">TPC1_10322</name>
</gene>
<dbReference type="InterPro" id="IPR013792">
    <property type="entry name" value="RNA3'P_cycl/enolpyr_Trfase_a/b"/>
</dbReference>
<dbReference type="Gene3D" id="3.30.360.20">
    <property type="entry name" value="RNA 3'-terminal phosphate cyclase, insert domain"/>
    <property type="match status" value="1"/>
</dbReference>
<reference evidence="3" key="1">
    <citation type="submission" date="2015-07" db="EMBL/GenBank/DDBJ databases">
        <title>Adaptation to a free-living lifestyle via gene acquisitions in the diplomonad Trepomonas sp. PC1.</title>
        <authorList>
            <person name="Xu F."/>
            <person name="Jerlstrom-Hultqvist J."/>
            <person name="Kolisko M."/>
            <person name="Simpson A.G.B."/>
            <person name="Roger A.J."/>
            <person name="Svard S.G."/>
            <person name="Andersson J.O."/>
        </authorList>
    </citation>
    <scope>NUCLEOTIDE SEQUENCE</scope>
    <source>
        <strain evidence="3">PC1</strain>
    </source>
</reference>
<name>A0A146KLF3_9EUKA</name>
<dbReference type="GO" id="GO:0000479">
    <property type="term" value="P:endonucleolytic cleavage of tricistronic rRNA transcript (SSU-rRNA, 5.8S rRNA, LSU-rRNA)"/>
    <property type="evidence" value="ECO:0007669"/>
    <property type="project" value="TreeGrafter"/>
</dbReference>
<feature type="domain" description="RNA 3'-terminal phosphate cyclase" evidence="1">
    <location>
        <begin position="2"/>
        <end position="317"/>
    </location>
</feature>
<dbReference type="Pfam" id="PF01137">
    <property type="entry name" value="RTC"/>
    <property type="match status" value="1"/>
</dbReference>
<dbReference type="InterPro" id="IPR023797">
    <property type="entry name" value="RNA3'_phos_cyclase_dom"/>
</dbReference>
<dbReference type="GO" id="GO:0005730">
    <property type="term" value="C:nucleolus"/>
    <property type="evidence" value="ECO:0007669"/>
    <property type="project" value="TreeGrafter"/>
</dbReference>
<dbReference type="Gene3D" id="3.65.10.20">
    <property type="entry name" value="RNA 3'-terminal phosphate cyclase domain"/>
    <property type="match status" value="1"/>
</dbReference>
<proteinExistence type="predicted"/>
<evidence type="ECO:0000313" key="3">
    <source>
        <dbReference type="EMBL" id="JAP96365.1"/>
    </source>
</evidence>